<keyword evidence="1" id="KW-1133">Transmembrane helix</keyword>
<protein>
    <submittedName>
        <fullName evidence="2">Uncharacterized protein</fullName>
    </submittedName>
</protein>
<dbReference type="EMBL" id="GGEC01049230">
    <property type="protein sequence ID" value="MBX29714.1"/>
    <property type="molecule type" value="Transcribed_RNA"/>
</dbReference>
<name>A0A2P2MHK3_RHIMU</name>
<dbReference type="AlphaFoldDB" id="A0A2P2MHK3"/>
<proteinExistence type="predicted"/>
<keyword evidence="1" id="KW-0812">Transmembrane</keyword>
<organism evidence="2">
    <name type="scientific">Rhizophora mucronata</name>
    <name type="common">Asiatic mangrove</name>
    <dbReference type="NCBI Taxonomy" id="61149"/>
    <lineage>
        <taxon>Eukaryota</taxon>
        <taxon>Viridiplantae</taxon>
        <taxon>Streptophyta</taxon>
        <taxon>Embryophyta</taxon>
        <taxon>Tracheophyta</taxon>
        <taxon>Spermatophyta</taxon>
        <taxon>Magnoliopsida</taxon>
        <taxon>eudicotyledons</taxon>
        <taxon>Gunneridae</taxon>
        <taxon>Pentapetalae</taxon>
        <taxon>rosids</taxon>
        <taxon>fabids</taxon>
        <taxon>Malpighiales</taxon>
        <taxon>Rhizophoraceae</taxon>
        <taxon>Rhizophora</taxon>
    </lineage>
</organism>
<keyword evidence="1" id="KW-0472">Membrane</keyword>
<feature type="transmembrane region" description="Helical" evidence="1">
    <location>
        <begin position="21"/>
        <end position="38"/>
    </location>
</feature>
<evidence type="ECO:0000313" key="2">
    <source>
        <dbReference type="EMBL" id="MBX29714.1"/>
    </source>
</evidence>
<sequence length="41" mass="5156">MEKTFFQSNCYRYRDFLFEEVLNWWFLVIGDFLFVSFVNCT</sequence>
<reference evidence="2" key="1">
    <citation type="submission" date="2018-02" db="EMBL/GenBank/DDBJ databases">
        <title>Rhizophora mucronata_Transcriptome.</title>
        <authorList>
            <person name="Meera S.P."/>
            <person name="Sreeshan A."/>
            <person name="Augustine A."/>
        </authorList>
    </citation>
    <scope>NUCLEOTIDE SEQUENCE</scope>
    <source>
        <tissue evidence="2">Leaf</tissue>
    </source>
</reference>
<evidence type="ECO:0000256" key="1">
    <source>
        <dbReference type="SAM" id="Phobius"/>
    </source>
</evidence>
<accession>A0A2P2MHK3</accession>